<dbReference type="PANTHER" id="PTHR15032:SF4">
    <property type="entry name" value="N-ACYL-PHOSPHATIDYLETHANOLAMINE-HYDROLYZING PHOSPHOLIPASE D"/>
    <property type="match status" value="1"/>
</dbReference>
<reference evidence="3 4" key="1">
    <citation type="submission" date="2023-05" db="EMBL/GenBank/DDBJ databases">
        <title>Novel species of genus Flectobacillus isolated from stream in China.</title>
        <authorList>
            <person name="Lu H."/>
        </authorList>
    </citation>
    <scope>NUCLEOTIDE SEQUENCE [LARGE SCALE GENOMIC DNA]</scope>
    <source>
        <strain evidence="3 4">KCTC 42575</strain>
    </source>
</reference>
<feature type="domain" description="Metallo-beta-lactamase" evidence="2">
    <location>
        <begin position="123"/>
        <end position="318"/>
    </location>
</feature>
<dbReference type="PANTHER" id="PTHR15032">
    <property type="entry name" value="N-ACYL-PHOSPHATIDYLETHANOLAMINE-HYDROLYZING PHOSPHOLIPASE D"/>
    <property type="match status" value="1"/>
</dbReference>
<keyword evidence="1" id="KW-0812">Transmembrane</keyword>
<dbReference type="RefSeq" id="WP_283344147.1">
    <property type="nucleotide sequence ID" value="NZ_JASHIF010000007.1"/>
</dbReference>
<feature type="transmembrane region" description="Helical" evidence="1">
    <location>
        <begin position="9"/>
        <end position="27"/>
    </location>
</feature>
<name>A0ABT6Y6D7_9BACT</name>
<comment type="caution">
    <text evidence="3">The sequence shown here is derived from an EMBL/GenBank/DDBJ whole genome shotgun (WGS) entry which is preliminary data.</text>
</comment>
<dbReference type="PIRSF" id="PIRSF038896">
    <property type="entry name" value="NAPE-PLD"/>
    <property type="match status" value="1"/>
</dbReference>
<dbReference type="InterPro" id="IPR036866">
    <property type="entry name" value="RibonucZ/Hydroxyglut_hydro"/>
</dbReference>
<dbReference type="InterPro" id="IPR024884">
    <property type="entry name" value="NAPE-PLD"/>
</dbReference>
<dbReference type="Pfam" id="PF12706">
    <property type="entry name" value="Lactamase_B_2"/>
    <property type="match status" value="1"/>
</dbReference>
<keyword evidence="1" id="KW-0472">Membrane</keyword>
<evidence type="ECO:0000313" key="4">
    <source>
        <dbReference type="Proteomes" id="UP001236507"/>
    </source>
</evidence>
<dbReference type="EMBL" id="JASHIF010000007">
    <property type="protein sequence ID" value="MDI9859127.1"/>
    <property type="molecule type" value="Genomic_DNA"/>
</dbReference>
<sequence length="371" mass="42502">MLQKLKKMIIYVLVFLVVVALGIYIFMQQAQFGQEPQGKRLERIQQSPYYKDGAFQNLSPTPALAEGVSYWDIIKAQLQTIPNKEPLQTIPSVKTDLKNLSNDSTQIIWFGHSSYLIHTNGKNILVDPVFSGNASPVSFFGKNYNGSNVYSVDDMPEIDILLITHDHYDHLDYPTVTALKPKVKKVVTSLGTGQHLEYWGFNPDNIIELEWWQNTQPLEGFEITSTPARHFSGRKFTRNLALWSSYVLKTPTEQLYLGGDSGYDSHFKQIGEKFGNFDLAILECGQYNYFWKYIHMMPEEVTQAAKDLNTKVLMPVHWSKFTLALHPWKEPIERVTKSAKELGLPFTNPRIGEPVIINGSLLQNPWWKEVE</sequence>
<dbReference type="Gene3D" id="3.60.15.10">
    <property type="entry name" value="Ribonuclease Z/Hydroxyacylglutathione hydrolase-like"/>
    <property type="match status" value="1"/>
</dbReference>
<gene>
    <name evidence="3" type="ORF">QM524_07905</name>
</gene>
<dbReference type="SUPFAM" id="SSF56281">
    <property type="entry name" value="Metallo-hydrolase/oxidoreductase"/>
    <property type="match status" value="1"/>
</dbReference>
<organism evidence="3 4">
    <name type="scientific">Flectobacillus roseus</name>
    <dbReference type="NCBI Taxonomy" id="502259"/>
    <lineage>
        <taxon>Bacteria</taxon>
        <taxon>Pseudomonadati</taxon>
        <taxon>Bacteroidota</taxon>
        <taxon>Cytophagia</taxon>
        <taxon>Cytophagales</taxon>
        <taxon>Flectobacillaceae</taxon>
        <taxon>Flectobacillus</taxon>
    </lineage>
</organism>
<keyword evidence="4" id="KW-1185">Reference proteome</keyword>
<proteinExistence type="predicted"/>
<accession>A0ABT6Y6D7</accession>
<dbReference type="InterPro" id="IPR001279">
    <property type="entry name" value="Metallo-B-lactamas"/>
</dbReference>
<dbReference type="Proteomes" id="UP001236507">
    <property type="component" value="Unassembled WGS sequence"/>
</dbReference>
<evidence type="ECO:0000259" key="2">
    <source>
        <dbReference type="Pfam" id="PF12706"/>
    </source>
</evidence>
<keyword evidence="1" id="KW-1133">Transmembrane helix</keyword>
<evidence type="ECO:0000313" key="3">
    <source>
        <dbReference type="EMBL" id="MDI9859127.1"/>
    </source>
</evidence>
<evidence type="ECO:0000256" key="1">
    <source>
        <dbReference type="SAM" id="Phobius"/>
    </source>
</evidence>
<protein>
    <submittedName>
        <fullName evidence="3">MBL fold metallo-hydrolase</fullName>
    </submittedName>
</protein>